<reference evidence="2 3" key="1">
    <citation type="submission" date="2020-05" db="EMBL/GenBank/DDBJ databases">
        <authorList>
            <person name="Casaregola S."/>
            <person name="Devillers H."/>
            <person name="Grondin C."/>
        </authorList>
    </citation>
    <scope>NUCLEOTIDE SEQUENCE [LARGE SCALE GENOMIC DNA]</scope>
    <source>
        <strain evidence="2 3">CLIB 1767</strain>
    </source>
</reference>
<dbReference type="RefSeq" id="XP_041406412.1">
    <property type="nucleotide sequence ID" value="XM_041550478.1"/>
</dbReference>
<comment type="caution">
    <text evidence="2">The sequence shown here is derived from an EMBL/GenBank/DDBJ whole genome shotgun (WGS) entry which is preliminary data.</text>
</comment>
<proteinExistence type="predicted"/>
<gene>
    <name evidence="2" type="ORF">KABA2_04S09240</name>
</gene>
<accession>A0A8H2ZI38</accession>
<feature type="region of interest" description="Disordered" evidence="1">
    <location>
        <begin position="209"/>
        <end position="230"/>
    </location>
</feature>
<organism evidence="2 3">
    <name type="scientific">Maudiozyma barnettii</name>
    <dbReference type="NCBI Taxonomy" id="61262"/>
    <lineage>
        <taxon>Eukaryota</taxon>
        <taxon>Fungi</taxon>
        <taxon>Dikarya</taxon>
        <taxon>Ascomycota</taxon>
        <taxon>Saccharomycotina</taxon>
        <taxon>Saccharomycetes</taxon>
        <taxon>Saccharomycetales</taxon>
        <taxon>Saccharomycetaceae</taxon>
        <taxon>Maudiozyma</taxon>
    </lineage>
</organism>
<dbReference type="OrthoDB" id="4070108at2759"/>
<feature type="compositionally biased region" description="Basic residues" evidence="1">
    <location>
        <begin position="320"/>
        <end position="337"/>
    </location>
</feature>
<dbReference type="AlphaFoldDB" id="A0A8H2ZI38"/>
<name>A0A8H2ZI38_9SACH</name>
<protein>
    <submittedName>
        <fullName evidence="2">Uncharacterized protein</fullName>
    </submittedName>
</protein>
<feature type="compositionally biased region" description="Polar residues" evidence="1">
    <location>
        <begin position="210"/>
        <end position="230"/>
    </location>
</feature>
<dbReference type="Proteomes" id="UP000644660">
    <property type="component" value="Unassembled WGS sequence"/>
</dbReference>
<keyword evidence="3" id="KW-1185">Reference proteome</keyword>
<evidence type="ECO:0000313" key="2">
    <source>
        <dbReference type="EMBL" id="CAB4254568.1"/>
    </source>
</evidence>
<evidence type="ECO:0000313" key="3">
    <source>
        <dbReference type="Proteomes" id="UP000644660"/>
    </source>
</evidence>
<feature type="region of interest" description="Disordered" evidence="1">
    <location>
        <begin position="309"/>
        <end position="337"/>
    </location>
</feature>
<sequence length="337" mass="39299">MSDESIKELKLVKTFQSINDIAKYFFDLQEEHNVEFCLNGIDSNNLKINCSSYGYDTNNDIPYYIIRYDMEGFQLYGLNENNWDNVKVFTKLFELYSNMNQSGKMKINWERYLLTHENFINSPIREPLRRSLNKLNIPWNQIDINLFWEQFHFILSDLEGKRDLEDLIILKNLIALTVLRCNVIKNEFIVTNQLIHLSNNLKNHFENEQRSVSNGSNSNGEMNISQRELSHDSIPSLTATESPLSLVTSDNGMYTYHKNGNDMLGGTTILNSNDSESATNQIVNNFNSHFKLMAEDYELFELKTKFHRRKSTGATTNTSTRRRRNDKVRVSKVKSKN</sequence>
<evidence type="ECO:0000256" key="1">
    <source>
        <dbReference type="SAM" id="MobiDB-lite"/>
    </source>
</evidence>
<dbReference type="EMBL" id="CAEFZW010000004">
    <property type="protein sequence ID" value="CAB4254568.1"/>
    <property type="molecule type" value="Genomic_DNA"/>
</dbReference>
<dbReference type="GeneID" id="64857567"/>